<proteinExistence type="predicted"/>
<sequence>MDEELTNLNISDDEDAIEGQQIEEEEDGEYELCLVGKAPSFASSLQVPLFFAEFWVQIHNLSGGFTSEGMARQLGDFIGKFMGV</sequence>
<organism evidence="1 2">
    <name type="scientific">Gossypium klotzschianum</name>
    <dbReference type="NCBI Taxonomy" id="34286"/>
    <lineage>
        <taxon>Eukaryota</taxon>
        <taxon>Viridiplantae</taxon>
        <taxon>Streptophyta</taxon>
        <taxon>Embryophyta</taxon>
        <taxon>Tracheophyta</taxon>
        <taxon>Spermatophyta</taxon>
        <taxon>Magnoliopsida</taxon>
        <taxon>eudicotyledons</taxon>
        <taxon>Gunneridae</taxon>
        <taxon>Pentapetalae</taxon>
        <taxon>rosids</taxon>
        <taxon>malvids</taxon>
        <taxon>Malvales</taxon>
        <taxon>Malvaceae</taxon>
        <taxon>Malvoideae</taxon>
        <taxon>Gossypium</taxon>
    </lineage>
</organism>
<gene>
    <name evidence="1" type="ORF">Goklo_020599</name>
</gene>
<protein>
    <recommendedName>
        <fullName evidence="3">DUF4283 domain-containing protein</fullName>
    </recommendedName>
</protein>
<comment type="caution">
    <text evidence="1">The sequence shown here is derived from an EMBL/GenBank/DDBJ whole genome shotgun (WGS) entry which is preliminary data.</text>
</comment>
<name>A0A7J8USR4_9ROSI</name>
<dbReference type="AlphaFoldDB" id="A0A7J8USR4"/>
<dbReference type="EMBL" id="JABFAB010000007">
    <property type="protein sequence ID" value="MBA0653420.1"/>
    <property type="molecule type" value="Genomic_DNA"/>
</dbReference>
<evidence type="ECO:0000313" key="2">
    <source>
        <dbReference type="Proteomes" id="UP000593573"/>
    </source>
</evidence>
<evidence type="ECO:0000313" key="1">
    <source>
        <dbReference type="EMBL" id="MBA0653420.1"/>
    </source>
</evidence>
<accession>A0A7J8USR4</accession>
<reference evidence="1 2" key="1">
    <citation type="journal article" date="2019" name="Genome Biol. Evol.">
        <title>Insights into the evolution of the New World diploid cottons (Gossypium, subgenus Houzingenia) based on genome sequencing.</title>
        <authorList>
            <person name="Grover C.E."/>
            <person name="Arick M.A. 2nd"/>
            <person name="Thrash A."/>
            <person name="Conover J.L."/>
            <person name="Sanders W.S."/>
            <person name="Peterson D.G."/>
            <person name="Frelichowski J.E."/>
            <person name="Scheffler J.A."/>
            <person name="Scheffler B.E."/>
            <person name="Wendel J.F."/>
        </authorList>
    </citation>
    <scope>NUCLEOTIDE SEQUENCE [LARGE SCALE GENOMIC DNA]</scope>
    <source>
        <strain evidence="1">57</strain>
        <tissue evidence="1">Leaf</tissue>
    </source>
</reference>
<dbReference type="Proteomes" id="UP000593573">
    <property type="component" value="Unassembled WGS sequence"/>
</dbReference>
<keyword evidence="2" id="KW-1185">Reference proteome</keyword>
<evidence type="ECO:0008006" key="3">
    <source>
        <dbReference type="Google" id="ProtNLM"/>
    </source>
</evidence>